<reference evidence="2 3" key="1">
    <citation type="submission" date="2019-01" db="EMBL/GenBank/DDBJ databases">
        <authorList>
            <person name="Sayadi A."/>
        </authorList>
    </citation>
    <scope>NUCLEOTIDE SEQUENCE [LARGE SCALE GENOMIC DNA]</scope>
</reference>
<organism evidence="2 3">
    <name type="scientific">Callosobruchus maculatus</name>
    <name type="common">Southern cowpea weevil</name>
    <name type="synonym">Pulse bruchid</name>
    <dbReference type="NCBI Taxonomy" id="64391"/>
    <lineage>
        <taxon>Eukaryota</taxon>
        <taxon>Metazoa</taxon>
        <taxon>Ecdysozoa</taxon>
        <taxon>Arthropoda</taxon>
        <taxon>Hexapoda</taxon>
        <taxon>Insecta</taxon>
        <taxon>Pterygota</taxon>
        <taxon>Neoptera</taxon>
        <taxon>Endopterygota</taxon>
        <taxon>Coleoptera</taxon>
        <taxon>Polyphaga</taxon>
        <taxon>Cucujiformia</taxon>
        <taxon>Chrysomeloidea</taxon>
        <taxon>Chrysomelidae</taxon>
        <taxon>Bruchinae</taxon>
        <taxon>Bruchini</taxon>
        <taxon>Callosobruchus</taxon>
    </lineage>
</organism>
<gene>
    <name evidence="2" type="ORF">CALMAC_LOCUS17927</name>
</gene>
<feature type="non-terminal residue" evidence="2">
    <location>
        <position position="102"/>
    </location>
</feature>
<feature type="compositionally biased region" description="Acidic residues" evidence="1">
    <location>
        <begin position="93"/>
        <end position="102"/>
    </location>
</feature>
<dbReference type="EMBL" id="CAACVG010012370">
    <property type="protein sequence ID" value="VEN60147.1"/>
    <property type="molecule type" value="Genomic_DNA"/>
</dbReference>
<feature type="region of interest" description="Disordered" evidence="1">
    <location>
        <begin position="43"/>
        <end position="102"/>
    </location>
</feature>
<evidence type="ECO:0000256" key="1">
    <source>
        <dbReference type="SAM" id="MobiDB-lite"/>
    </source>
</evidence>
<name>A0A653DJW7_CALMS</name>
<sequence length="102" mass="11463">MRNLSSQMLSKAEIEKEILERSKTKQDQASSVSFARSLTQRLFKKIADNDEPKDDAEDNRTKTDKGQNEKSSVDTTSENTKIKNDSDLLAILEGDDAEMPVI</sequence>
<protein>
    <submittedName>
        <fullName evidence="2">Uncharacterized protein</fullName>
    </submittedName>
</protein>
<dbReference type="AlphaFoldDB" id="A0A653DJW7"/>
<evidence type="ECO:0000313" key="3">
    <source>
        <dbReference type="Proteomes" id="UP000410492"/>
    </source>
</evidence>
<evidence type="ECO:0000313" key="2">
    <source>
        <dbReference type="EMBL" id="VEN60147.1"/>
    </source>
</evidence>
<feature type="compositionally biased region" description="Basic and acidic residues" evidence="1">
    <location>
        <begin position="58"/>
        <end position="72"/>
    </location>
</feature>
<keyword evidence="3" id="KW-1185">Reference proteome</keyword>
<dbReference type="Proteomes" id="UP000410492">
    <property type="component" value="Unassembled WGS sequence"/>
</dbReference>
<accession>A0A653DJW7</accession>
<dbReference type="OrthoDB" id="6357915at2759"/>
<proteinExistence type="predicted"/>